<dbReference type="Pfam" id="PF06980">
    <property type="entry name" value="DUF1302"/>
    <property type="match status" value="1"/>
</dbReference>
<dbReference type="EMBL" id="JADTFC010000019">
    <property type="protein sequence ID" value="MBG6287857.1"/>
    <property type="molecule type" value="Genomic_DNA"/>
</dbReference>
<dbReference type="RefSeq" id="WP_023082861.1">
    <property type="nucleotide sequence ID" value="NZ_DAMDDB010000076.1"/>
</dbReference>
<accession>A0ABS0KIG1</accession>
<dbReference type="GeneID" id="300417061"/>
<keyword evidence="2" id="KW-1185">Reference proteome</keyword>
<name>A0ABS0KIG1_PSENT</name>
<evidence type="ECO:0000313" key="1">
    <source>
        <dbReference type="EMBL" id="MBG6287857.1"/>
    </source>
</evidence>
<sequence>MKKQKTCGAAALQAKPCLHNPLALSIALASGLLWTQPSYAVLFGSEEGISGSFDSTLSYGFATRLQSPDCHLLGGDSGGCNPGTNNELGRYYNLSRGNGYANADINYSNADDGNLNYDKHDVFSHVLKGTHELSLRFGDGWSALGRVAWAKDFKMDNVRTTELDDQAERDATERFDLLDLWVAKSFDIGEMPAKVKVGNQVISWGAEIFVPGGINQINALSLPKYHTPGTQLKEVFIPAPMASFNIGLTETLSLEGYYQFKWNAYSLDPVGTYFSSADIAGEGRRPIYYPTNYVNNIYGPLLGLTCADLTPTGQCGAPGISGLSDADLVAFGLAIPYAGEREAKNSGQYGVALRWTAESIGTDFGLFYQRYHDKTPFVGYTARSNPNNLVVDNYFINYGEDKDLFGLSMSTMVGPVAVAGELSYRPDDSVGIDPTVPFGSGLTGSYNKYSVFDTGVNKGFVEEEKWQADINAIYTFSASDPLGFIPSALGASQGFIMAEAVVTHYPGLDTSGKVPYFLPDYSVPNKTSWGYVAEIGMNYPNLFDSGVTVTPQLDFSHDVNGTTPNAMPFVEGRKSLTTSLLFNYRDRWKGGLQWVQYWGGGDNNLMADRDFLSGNISYSF</sequence>
<comment type="caution">
    <text evidence="1">The sequence shown here is derived from an EMBL/GenBank/DDBJ whole genome shotgun (WGS) entry which is preliminary data.</text>
</comment>
<dbReference type="Proteomes" id="UP000608450">
    <property type="component" value="Unassembled WGS sequence"/>
</dbReference>
<proteinExistence type="predicted"/>
<reference evidence="1 2" key="1">
    <citation type="submission" date="2020-11" db="EMBL/GenBank/DDBJ databases">
        <title>Enhanced detection system for hospital associated transmission using whole genome sequencing surveillance.</title>
        <authorList>
            <person name="Harrison L.H."/>
            <person name="Van Tyne D."/>
            <person name="Marsh J.W."/>
            <person name="Griffith M.P."/>
            <person name="Snyder D.J."/>
            <person name="Cooper V.S."/>
            <person name="Mustapha M."/>
        </authorList>
    </citation>
    <scope>NUCLEOTIDE SEQUENCE [LARGE SCALE GENOMIC DNA]</scope>
    <source>
        <strain evidence="1 2">PSA00705</strain>
    </source>
</reference>
<gene>
    <name evidence="1" type="ORF">I5I61_10415</name>
</gene>
<protein>
    <submittedName>
        <fullName evidence="1">DUF1302 domain-containing protein</fullName>
    </submittedName>
</protein>
<dbReference type="InterPro" id="IPR010727">
    <property type="entry name" value="DUF1302"/>
</dbReference>
<evidence type="ECO:0000313" key="2">
    <source>
        <dbReference type="Proteomes" id="UP000608450"/>
    </source>
</evidence>
<organism evidence="1 2">
    <name type="scientific">Pseudomonas nitroreducens</name>
    <dbReference type="NCBI Taxonomy" id="46680"/>
    <lineage>
        <taxon>Bacteria</taxon>
        <taxon>Pseudomonadati</taxon>
        <taxon>Pseudomonadota</taxon>
        <taxon>Gammaproteobacteria</taxon>
        <taxon>Pseudomonadales</taxon>
        <taxon>Pseudomonadaceae</taxon>
        <taxon>Pseudomonas</taxon>
    </lineage>
</organism>